<feature type="domain" description="Radical SAM core" evidence="7">
    <location>
        <begin position="115"/>
        <end position="329"/>
    </location>
</feature>
<gene>
    <name evidence="8" type="primary">amrS</name>
    <name evidence="8" type="ORF">CEE37_09105</name>
</gene>
<dbReference type="SUPFAM" id="SSF102114">
    <property type="entry name" value="Radical SAM enzymes"/>
    <property type="match status" value="1"/>
</dbReference>
<dbReference type="EMBL" id="NJBN01000005">
    <property type="protein sequence ID" value="TKJ40462.1"/>
    <property type="molecule type" value="Genomic_DNA"/>
</dbReference>
<dbReference type="Gene3D" id="3.20.20.70">
    <property type="entry name" value="Aldolase class I"/>
    <property type="match status" value="1"/>
</dbReference>
<name>A0A532UZZ1_UNCL8</name>
<dbReference type="PANTHER" id="PTHR30352:SF5">
    <property type="entry name" value="PYRUVATE FORMATE-LYASE 1-ACTIVATING ENZYME"/>
    <property type="match status" value="1"/>
</dbReference>
<dbReference type="InterPro" id="IPR007197">
    <property type="entry name" value="rSAM"/>
</dbReference>
<dbReference type="GO" id="GO:0003824">
    <property type="term" value="F:catalytic activity"/>
    <property type="evidence" value="ECO:0007669"/>
    <property type="project" value="InterPro"/>
</dbReference>
<dbReference type="InterPro" id="IPR027596">
    <property type="entry name" value="AmmeMemoSam_rS"/>
</dbReference>
<dbReference type="InterPro" id="IPR013785">
    <property type="entry name" value="Aldolase_TIM"/>
</dbReference>
<protein>
    <submittedName>
        <fullName evidence="8">AmmeMemoRadiSam system radical SAM enzyme</fullName>
    </submittedName>
</protein>
<evidence type="ECO:0000256" key="4">
    <source>
        <dbReference type="ARBA" id="ARBA00022723"/>
    </source>
</evidence>
<dbReference type="NCBIfam" id="TIGR04337">
    <property type="entry name" value="AmmeMemoSam_rS"/>
    <property type="match status" value="1"/>
</dbReference>
<keyword evidence="2" id="KW-0004">4Fe-4S</keyword>
<dbReference type="SFLD" id="SFLDG01101">
    <property type="entry name" value="Uncharacterised_Radical_SAM_Su"/>
    <property type="match status" value="1"/>
</dbReference>
<dbReference type="PROSITE" id="PS51257">
    <property type="entry name" value="PROKAR_LIPOPROTEIN"/>
    <property type="match status" value="1"/>
</dbReference>
<keyword evidence="3" id="KW-0949">S-adenosyl-L-methionine</keyword>
<dbReference type="InterPro" id="IPR034457">
    <property type="entry name" value="Organic_radical-activating"/>
</dbReference>
<dbReference type="Pfam" id="PF04055">
    <property type="entry name" value="Radical_SAM"/>
    <property type="match status" value="1"/>
</dbReference>
<dbReference type="CDD" id="cd01335">
    <property type="entry name" value="Radical_SAM"/>
    <property type="match status" value="1"/>
</dbReference>
<evidence type="ECO:0000256" key="3">
    <source>
        <dbReference type="ARBA" id="ARBA00022691"/>
    </source>
</evidence>
<proteinExistence type="predicted"/>
<evidence type="ECO:0000259" key="7">
    <source>
        <dbReference type="PROSITE" id="PS51918"/>
    </source>
</evidence>
<dbReference type="SFLD" id="SFLDS00029">
    <property type="entry name" value="Radical_SAM"/>
    <property type="match status" value="1"/>
</dbReference>
<comment type="cofactor">
    <cofactor evidence="1">
        <name>[4Fe-4S] cluster</name>
        <dbReference type="ChEBI" id="CHEBI:49883"/>
    </cofactor>
</comment>
<dbReference type="Proteomes" id="UP000319619">
    <property type="component" value="Unassembled WGS sequence"/>
</dbReference>
<dbReference type="PROSITE" id="PS51918">
    <property type="entry name" value="RADICAL_SAM"/>
    <property type="match status" value="1"/>
</dbReference>
<reference evidence="8 9" key="1">
    <citation type="submission" date="2017-06" db="EMBL/GenBank/DDBJ databases">
        <title>Novel microbial phyla capable of carbon fixation and sulfur reduction in deep-sea sediments.</title>
        <authorList>
            <person name="Huang J."/>
            <person name="Baker B."/>
            <person name="Wang Y."/>
        </authorList>
    </citation>
    <scope>NUCLEOTIDE SEQUENCE [LARGE SCALE GENOMIC DNA]</scope>
    <source>
        <strain evidence="8">B3_LCP</strain>
    </source>
</reference>
<dbReference type="PANTHER" id="PTHR30352">
    <property type="entry name" value="PYRUVATE FORMATE-LYASE-ACTIVATING ENZYME"/>
    <property type="match status" value="1"/>
</dbReference>
<keyword evidence="6" id="KW-0411">Iron-sulfur</keyword>
<evidence type="ECO:0000256" key="6">
    <source>
        <dbReference type="ARBA" id="ARBA00023014"/>
    </source>
</evidence>
<dbReference type="PROSITE" id="PS51318">
    <property type="entry name" value="TAT"/>
    <property type="match status" value="1"/>
</dbReference>
<keyword evidence="4" id="KW-0479">Metal-binding</keyword>
<evidence type="ECO:0000313" key="8">
    <source>
        <dbReference type="EMBL" id="TKJ40462.1"/>
    </source>
</evidence>
<dbReference type="InterPro" id="IPR006311">
    <property type="entry name" value="TAT_signal"/>
</dbReference>
<dbReference type="InterPro" id="IPR058240">
    <property type="entry name" value="rSAM_sf"/>
</dbReference>
<evidence type="ECO:0000256" key="2">
    <source>
        <dbReference type="ARBA" id="ARBA00022485"/>
    </source>
</evidence>
<sequence>MKPARTDNFNRRSFLQTACAASACSLIPMQGAISAAGLYEVLPEAKVYLHPAQYYEKLEKRRVRCTLCPRKCEVDDQERGYCGVRENRDGDYFTLVYGRPCTLHVDPVEKKPLFHFLPGTEIFSLATVGCNVNCKFCQNWQISQVRPEQERSYDAPPDKLVETALNSQTPAIAHTYTEPVIFYEYAKEIGKIAHEKGLKNTFISNGYIEEKPLKELLPFLDAVKIDLKAFTERFYQELVVGELQPVLRCLEILVEEGMWTEIVYLVIPTQNDDPDEIGQMCRWIRSNLGSDVPLHFTRFHPQYMLKTLPPTPIKTLERCHSIAREEGLNYVYIGNVASNKAEHTYCASCGEILIRRSGYRVNIEKLDKGNCLNCGISIPGIWE</sequence>
<dbReference type="GO" id="GO:0046872">
    <property type="term" value="F:metal ion binding"/>
    <property type="evidence" value="ECO:0007669"/>
    <property type="project" value="UniProtKB-KW"/>
</dbReference>
<dbReference type="GO" id="GO:0051539">
    <property type="term" value="F:4 iron, 4 sulfur cluster binding"/>
    <property type="evidence" value="ECO:0007669"/>
    <property type="project" value="UniProtKB-KW"/>
</dbReference>
<comment type="caution">
    <text evidence="8">The sequence shown here is derived from an EMBL/GenBank/DDBJ whole genome shotgun (WGS) entry which is preliminary data.</text>
</comment>
<evidence type="ECO:0000256" key="5">
    <source>
        <dbReference type="ARBA" id="ARBA00023004"/>
    </source>
</evidence>
<accession>A0A532UZZ1</accession>
<keyword evidence="5" id="KW-0408">Iron</keyword>
<dbReference type="AlphaFoldDB" id="A0A532UZZ1"/>
<organism evidence="8 9">
    <name type="scientific">candidate division LCP-89 bacterium B3_LCP</name>
    <dbReference type="NCBI Taxonomy" id="2012998"/>
    <lineage>
        <taxon>Bacteria</taxon>
        <taxon>Pseudomonadati</taxon>
        <taxon>Bacteria division LCP-89</taxon>
    </lineage>
</organism>
<evidence type="ECO:0000313" key="9">
    <source>
        <dbReference type="Proteomes" id="UP000319619"/>
    </source>
</evidence>
<evidence type="ECO:0000256" key="1">
    <source>
        <dbReference type="ARBA" id="ARBA00001966"/>
    </source>
</evidence>